<organism evidence="1 2">
    <name type="scientific">Herbaspirillum frisingense</name>
    <dbReference type="NCBI Taxonomy" id="92645"/>
    <lineage>
        <taxon>Bacteria</taxon>
        <taxon>Pseudomonadati</taxon>
        <taxon>Pseudomonadota</taxon>
        <taxon>Betaproteobacteria</taxon>
        <taxon>Burkholderiales</taxon>
        <taxon>Oxalobacteraceae</taxon>
        <taxon>Herbaspirillum</taxon>
    </lineage>
</organism>
<comment type="caution">
    <text evidence="1">The sequence shown here is derived from an EMBL/GenBank/DDBJ whole genome shotgun (WGS) entry which is preliminary data.</text>
</comment>
<evidence type="ECO:0000313" key="2">
    <source>
        <dbReference type="Proteomes" id="UP000462435"/>
    </source>
</evidence>
<evidence type="ECO:0000313" key="1">
    <source>
        <dbReference type="EMBL" id="KAF1043203.1"/>
    </source>
</evidence>
<reference evidence="2" key="1">
    <citation type="journal article" date="2020" name="MBio">
        <title>Horizontal gene transfer to a defensive symbiont with a reduced genome amongst a multipartite beetle microbiome.</title>
        <authorList>
            <person name="Waterworth S.C."/>
            <person name="Florez L.V."/>
            <person name="Rees E.R."/>
            <person name="Hertweck C."/>
            <person name="Kaltenpoth M."/>
            <person name="Kwan J.C."/>
        </authorList>
    </citation>
    <scope>NUCLEOTIDE SEQUENCE [LARGE SCALE GENOMIC DNA]</scope>
</reference>
<accession>A0A7V8JU57</accession>
<name>A0A7V8JU57_9BURK</name>
<dbReference type="Pfam" id="PF05069">
    <property type="entry name" value="Phage_tail_S"/>
    <property type="match status" value="1"/>
</dbReference>
<gene>
    <name evidence="1" type="ORF">GAK35_02295</name>
</gene>
<evidence type="ECO:0008006" key="3">
    <source>
        <dbReference type="Google" id="ProtNLM"/>
    </source>
</evidence>
<dbReference type="AlphaFoldDB" id="A0A7V8JU57"/>
<sequence>MIEAISVDDRAVQAELQRMLGRSQNPGPAMAGIAVRMASAIDDNFRAQGRPTRWNRLKASTLASRAKAGKGNLILQASGKLRSSMTPFHGRDFAGVGTNRPYAAAMNNGSRPHTIVPRTKKALAFNGRFAKRVRHPGTSPRPFMVLLDIDKADIIKIMGQHIMSGI</sequence>
<dbReference type="Proteomes" id="UP000462435">
    <property type="component" value="Unassembled WGS sequence"/>
</dbReference>
<proteinExistence type="predicted"/>
<dbReference type="InterPro" id="IPR006522">
    <property type="entry name" value="Phage_virion_morphogenesis"/>
</dbReference>
<protein>
    <recommendedName>
        <fullName evidence="3">Phage virion morphogenesis protein</fullName>
    </recommendedName>
</protein>
<dbReference type="EMBL" id="WNDX01000064">
    <property type="protein sequence ID" value="KAF1043203.1"/>
    <property type="molecule type" value="Genomic_DNA"/>
</dbReference>